<dbReference type="EMBL" id="LJGP01000021">
    <property type="protein sequence ID" value="KWU03694.1"/>
    <property type="molecule type" value="Genomic_DNA"/>
</dbReference>
<comment type="caution">
    <text evidence="1">The sequence shown here is derived from an EMBL/GenBank/DDBJ whole genome shotgun (WGS) entry which is preliminary data.</text>
</comment>
<name>A0A125P689_9LACO</name>
<protein>
    <submittedName>
        <fullName evidence="1">Addiction module toxin RelE</fullName>
    </submittedName>
</protein>
<dbReference type="PATRIC" id="fig|47770.28.peg.693"/>
<dbReference type="Proteomes" id="UP000067598">
    <property type="component" value="Unassembled WGS sequence"/>
</dbReference>
<evidence type="ECO:0000313" key="1">
    <source>
        <dbReference type="EMBL" id="KWU03694.1"/>
    </source>
</evidence>
<dbReference type="RefSeq" id="WP_060462143.1">
    <property type="nucleotide sequence ID" value="NZ_AP025162.1"/>
</dbReference>
<sequence length="120" mass="14526">MEKLNFEFYKRPNGHVEFQEFLNKLNKKDRAKMLAIIYELSLHGISVGIQQNWVKFIDKNLYEVRSKVGKNQQRGLYFHVADNKFIITHGFTKKTQKTPMREIKHAQDLRDEYFKYRKKD</sequence>
<gene>
    <name evidence="1" type="ORF">AEL95_06295</name>
</gene>
<dbReference type="InterPro" id="IPR009241">
    <property type="entry name" value="HigB-like"/>
</dbReference>
<dbReference type="Pfam" id="PF05973">
    <property type="entry name" value="Gp49"/>
    <property type="match status" value="1"/>
</dbReference>
<organism evidence="1 2">
    <name type="scientific">Lactobacillus crispatus</name>
    <dbReference type="NCBI Taxonomy" id="47770"/>
    <lineage>
        <taxon>Bacteria</taxon>
        <taxon>Bacillati</taxon>
        <taxon>Bacillota</taxon>
        <taxon>Bacilli</taxon>
        <taxon>Lactobacillales</taxon>
        <taxon>Lactobacillaceae</taxon>
        <taxon>Lactobacillus</taxon>
    </lineage>
</organism>
<reference evidence="1 2" key="1">
    <citation type="journal article" date="2016" name="Microbiology (Mosc.)">
        <title>Comparison of Lactobacillus crispatus isolates from Lactobacillus-dominated vaginal microbiomes with isolates from microbiomes containing bacterial vaginosis-associated bacteria.</title>
        <authorList>
            <person name="Abdelmaksoud A.A."/>
            <person name="Koparde V.N."/>
            <person name="Sheth N.U."/>
            <person name="Serrano M.G."/>
            <person name="Glascock A.L."/>
            <person name="Fettweis J.M."/>
            <person name="Strauss Iii J.F."/>
            <person name="Buck G.A."/>
            <person name="Jefferson K.K."/>
        </authorList>
    </citation>
    <scope>NUCLEOTIDE SEQUENCE [LARGE SCALE GENOMIC DNA]</scope>
    <source>
        <strain evidence="1 2">VMC3</strain>
    </source>
</reference>
<dbReference type="AlphaFoldDB" id="A0A125P689"/>
<evidence type="ECO:0000313" key="2">
    <source>
        <dbReference type="Proteomes" id="UP000067598"/>
    </source>
</evidence>
<accession>A0A125P689</accession>
<proteinExistence type="predicted"/>